<gene>
    <name evidence="1" type="ORF">GCM10023191_037000</name>
</gene>
<sequence>MANPNRTKYNRRRAGAILGTMDEATVVTAVLSTNQRTLRPASSIRCANRGSAT</sequence>
<dbReference type="EMBL" id="BAABHF010000019">
    <property type="protein sequence ID" value="GAA4495799.1"/>
    <property type="molecule type" value="Genomic_DNA"/>
</dbReference>
<keyword evidence="2" id="KW-1185">Reference proteome</keyword>
<proteinExistence type="predicted"/>
<name>A0ABP8PZV4_9ACTN</name>
<evidence type="ECO:0000313" key="2">
    <source>
        <dbReference type="Proteomes" id="UP001500503"/>
    </source>
</evidence>
<evidence type="ECO:0000313" key="1">
    <source>
        <dbReference type="EMBL" id="GAA4495799.1"/>
    </source>
</evidence>
<reference evidence="2" key="1">
    <citation type="journal article" date="2019" name="Int. J. Syst. Evol. Microbiol.">
        <title>The Global Catalogue of Microorganisms (GCM) 10K type strain sequencing project: providing services to taxonomists for standard genome sequencing and annotation.</title>
        <authorList>
            <consortium name="The Broad Institute Genomics Platform"/>
            <consortium name="The Broad Institute Genome Sequencing Center for Infectious Disease"/>
            <person name="Wu L."/>
            <person name="Ma J."/>
        </authorList>
    </citation>
    <scope>NUCLEOTIDE SEQUENCE [LARGE SCALE GENOMIC DNA]</scope>
    <source>
        <strain evidence="2">JCM 17933</strain>
    </source>
</reference>
<organism evidence="1 2">
    <name type="scientific">Actinoallomurus oryzae</name>
    <dbReference type="NCBI Taxonomy" id="502180"/>
    <lineage>
        <taxon>Bacteria</taxon>
        <taxon>Bacillati</taxon>
        <taxon>Actinomycetota</taxon>
        <taxon>Actinomycetes</taxon>
        <taxon>Streptosporangiales</taxon>
        <taxon>Thermomonosporaceae</taxon>
        <taxon>Actinoallomurus</taxon>
    </lineage>
</organism>
<protein>
    <submittedName>
        <fullName evidence="1">Uncharacterized protein</fullName>
    </submittedName>
</protein>
<comment type="caution">
    <text evidence="1">The sequence shown here is derived from an EMBL/GenBank/DDBJ whole genome shotgun (WGS) entry which is preliminary data.</text>
</comment>
<dbReference type="Proteomes" id="UP001500503">
    <property type="component" value="Unassembled WGS sequence"/>
</dbReference>
<accession>A0ABP8PZV4</accession>